<accession>A0A3E1NW69</accession>
<sequence length="151" mass="15985">MKTTLLLFFLAVISLSPACKKNEANPCEGLVGVPAPTAVVLDFVDKETGENILKTKKISTSDITITPEVGFRVDSTSGTLAVFIEQGKAGAYKYAIKIPSVGTTTLAYINEEVVTGNACHPTKIVVGEPIVGDDPFTVAKVSTNFVVTIKH</sequence>
<keyword evidence="3" id="KW-1185">Reference proteome</keyword>
<comment type="caution">
    <text evidence="2">The sequence shown here is derived from an EMBL/GenBank/DDBJ whole genome shotgun (WGS) entry which is preliminary data.</text>
</comment>
<feature type="signal peptide" evidence="1">
    <location>
        <begin position="1"/>
        <end position="20"/>
    </location>
</feature>
<dbReference type="AlphaFoldDB" id="A0A3E1NW69"/>
<proteinExistence type="predicted"/>
<organism evidence="2 3">
    <name type="scientific">Chitinophaga silvisoli</name>
    <dbReference type="NCBI Taxonomy" id="2291814"/>
    <lineage>
        <taxon>Bacteria</taxon>
        <taxon>Pseudomonadati</taxon>
        <taxon>Bacteroidota</taxon>
        <taxon>Chitinophagia</taxon>
        <taxon>Chitinophagales</taxon>
        <taxon>Chitinophagaceae</taxon>
        <taxon>Chitinophaga</taxon>
    </lineage>
</organism>
<name>A0A3E1NW69_9BACT</name>
<gene>
    <name evidence="2" type="ORF">DXN04_25620</name>
</gene>
<evidence type="ECO:0000313" key="2">
    <source>
        <dbReference type="EMBL" id="RFM32166.1"/>
    </source>
</evidence>
<dbReference type="OrthoDB" id="663862at2"/>
<keyword evidence="1" id="KW-0732">Signal</keyword>
<dbReference type="EMBL" id="QTJV01000010">
    <property type="protein sequence ID" value="RFM32166.1"/>
    <property type="molecule type" value="Genomic_DNA"/>
</dbReference>
<evidence type="ECO:0000256" key="1">
    <source>
        <dbReference type="SAM" id="SignalP"/>
    </source>
</evidence>
<reference evidence="2 3" key="1">
    <citation type="submission" date="2018-08" db="EMBL/GenBank/DDBJ databases">
        <title>Chitinophaga sp. K20C18050901, a novel bacterium isolated from forest soil.</title>
        <authorList>
            <person name="Wang C."/>
        </authorList>
    </citation>
    <scope>NUCLEOTIDE SEQUENCE [LARGE SCALE GENOMIC DNA]</scope>
    <source>
        <strain evidence="2 3">K20C18050901</strain>
    </source>
</reference>
<evidence type="ECO:0008006" key="4">
    <source>
        <dbReference type="Google" id="ProtNLM"/>
    </source>
</evidence>
<feature type="chain" id="PRO_5017584994" description="Lipoprotein" evidence="1">
    <location>
        <begin position="21"/>
        <end position="151"/>
    </location>
</feature>
<evidence type="ECO:0000313" key="3">
    <source>
        <dbReference type="Proteomes" id="UP000261174"/>
    </source>
</evidence>
<dbReference type="Proteomes" id="UP000261174">
    <property type="component" value="Unassembled WGS sequence"/>
</dbReference>
<dbReference type="RefSeq" id="WP_116856251.1">
    <property type="nucleotide sequence ID" value="NZ_QTJV01000010.1"/>
</dbReference>
<protein>
    <recommendedName>
        <fullName evidence="4">Lipoprotein</fullName>
    </recommendedName>
</protein>